<accession>A0A511RL70</accession>
<dbReference type="RefSeq" id="WP_147148113.1">
    <property type="nucleotide sequence ID" value="NZ_BJXN01000013.1"/>
</dbReference>
<protein>
    <recommendedName>
        <fullName evidence="2">DOMON domain-containing protein</fullName>
    </recommendedName>
</protein>
<feature type="chain" id="PRO_5022017058" description="DOMON domain-containing protein" evidence="1">
    <location>
        <begin position="20"/>
        <end position="199"/>
    </location>
</feature>
<evidence type="ECO:0000256" key="1">
    <source>
        <dbReference type="SAM" id="SignalP"/>
    </source>
</evidence>
<proteinExistence type="predicted"/>
<dbReference type="OrthoDB" id="34300at2"/>
<dbReference type="Proteomes" id="UP000321827">
    <property type="component" value="Unassembled WGS sequence"/>
</dbReference>
<dbReference type="EMBL" id="BJXN01000013">
    <property type="protein sequence ID" value="GEM90408.1"/>
    <property type="molecule type" value="Genomic_DNA"/>
</dbReference>
<evidence type="ECO:0000313" key="4">
    <source>
        <dbReference type="Proteomes" id="UP000321827"/>
    </source>
</evidence>
<keyword evidence="1" id="KW-0732">Signal</keyword>
<dbReference type="InterPro" id="IPR005018">
    <property type="entry name" value="DOMON_domain"/>
</dbReference>
<evidence type="ECO:0000259" key="2">
    <source>
        <dbReference type="PROSITE" id="PS50836"/>
    </source>
</evidence>
<name>A0A511RL70_9DEIN</name>
<sequence>MKRLLGIVLLLGLVSAASAPKVDGIVADGEYAQFLQTDTGMRLYWSVVDGVFYAALSAPSTGWLGLGFESIEGPGAGEPGHAHPAMLESDLWMLAVVDGKVVVEDGYVPEPGKPAADTALGGTSDFLSAAGREVGGVTYVEWSRKLTTGDRFDVDLAKGLGHEIGIMLAYNPMSDDFTEYHGMKSRDELEIELNEGGMR</sequence>
<dbReference type="CDD" id="cd09631">
    <property type="entry name" value="DOMON_DOH"/>
    <property type="match status" value="1"/>
</dbReference>
<comment type="caution">
    <text evidence="3">The sequence shown here is derived from an EMBL/GenBank/DDBJ whole genome shotgun (WGS) entry which is preliminary data.</text>
</comment>
<organism evidence="3 4">
    <name type="scientific">Oceanithermus desulfurans NBRC 100063</name>
    <dbReference type="NCBI Taxonomy" id="1227550"/>
    <lineage>
        <taxon>Bacteria</taxon>
        <taxon>Thermotogati</taxon>
        <taxon>Deinococcota</taxon>
        <taxon>Deinococci</taxon>
        <taxon>Thermales</taxon>
        <taxon>Thermaceae</taxon>
        <taxon>Oceanithermus</taxon>
    </lineage>
</organism>
<feature type="signal peptide" evidence="1">
    <location>
        <begin position="1"/>
        <end position="19"/>
    </location>
</feature>
<dbReference type="Pfam" id="PF03351">
    <property type="entry name" value="DOMON"/>
    <property type="match status" value="1"/>
</dbReference>
<evidence type="ECO:0000313" key="3">
    <source>
        <dbReference type="EMBL" id="GEM90408.1"/>
    </source>
</evidence>
<reference evidence="3 4" key="1">
    <citation type="submission" date="2019-07" db="EMBL/GenBank/DDBJ databases">
        <title>Whole genome shotgun sequence of Oceanithermus desulfurans NBRC 100063.</title>
        <authorList>
            <person name="Hosoyama A."/>
            <person name="Uohara A."/>
            <person name="Ohji S."/>
            <person name="Ichikawa N."/>
        </authorList>
    </citation>
    <scope>NUCLEOTIDE SEQUENCE [LARGE SCALE GENOMIC DNA]</scope>
    <source>
        <strain evidence="3 4">NBRC 100063</strain>
    </source>
</reference>
<gene>
    <name evidence="3" type="ORF">ODE01S_18420</name>
</gene>
<feature type="domain" description="DOMON" evidence="2">
    <location>
        <begin position="39"/>
        <end position="171"/>
    </location>
</feature>
<dbReference type="AlphaFoldDB" id="A0A511RL70"/>
<dbReference type="InterPro" id="IPR045266">
    <property type="entry name" value="DOH_DOMON"/>
</dbReference>
<dbReference type="PROSITE" id="PS50836">
    <property type="entry name" value="DOMON"/>
    <property type="match status" value="1"/>
</dbReference>